<proteinExistence type="predicted"/>
<protein>
    <recommendedName>
        <fullName evidence="3">Lipocalin-like domain-containing protein</fullName>
    </recommendedName>
</protein>
<gene>
    <name evidence="1" type="ORF">Ataiwa_16890</name>
</gene>
<evidence type="ECO:0000313" key="2">
    <source>
        <dbReference type="Proteomes" id="UP001307705"/>
    </source>
</evidence>
<dbReference type="EMBL" id="BTPE01000005">
    <property type="protein sequence ID" value="GMQ33417.1"/>
    <property type="molecule type" value="Genomic_DNA"/>
</dbReference>
<reference evidence="1 2" key="1">
    <citation type="submission" date="2023-08" db="EMBL/GenBank/DDBJ databases">
        <title>Draft genome sequence of Algoriphagus taiwanensis.</title>
        <authorList>
            <person name="Takatani N."/>
            <person name="Hosokawa M."/>
            <person name="Sawabe T."/>
        </authorList>
    </citation>
    <scope>NUCLEOTIDE SEQUENCE [LARGE SCALE GENOMIC DNA]</scope>
    <source>
        <strain evidence="1 2">JCM 19755</strain>
    </source>
</reference>
<dbReference type="Proteomes" id="UP001307705">
    <property type="component" value="Unassembled WGS sequence"/>
</dbReference>
<keyword evidence="2" id="KW-1185">Reference proteome</keyword>
<name>A0ABQ6Q0M3_9BACT</name>
<dbReference type="RefSeq" id="WP_338228205.1">
    <property type="nucleotide sequence ID" value="NZ_BTPE01000005.1"/>
</dbReference>
<organism evidence="1 2">
    <name type="scientific">Algoriphagus taiwanensis</name>
    <dbReference type="NCBI Taxonomy" id="1445656"/>
    <lineage>
        <taxon>Bacteria</taxon>
        <taxon>Pseudomonadati</taxon>
        <taxon>Bacteroidota</taxon>
        <taxon>Cytophagia</taxon>
        <taxon>Cytophagales</taxon>
        <taxon>Cyclobacteriaceae</taxon>
        <taxon>Algoriphagus</taxon>
    </lineage>
</organism>
<accession>A0ABQ6Q0M3</accession>
<evidence type="ECO:0000313" key="1">
    <source>
        <dbReference type="EMBL" id="GMQ33417.1"/>
    </source>
</evidence>
<sequence length="141" mass="16709">MNFHLLLIFALFFQNYFELEGKWQLVHFSGFDTFIQSDNFQYLTEEEKLQVFEGNEYVLNNTKYLFKGDSVFFTNATANFTSSEQKGRFFMKSDTMIIFYEQKLNPMKLFISFQSDTILKLRFVKNGGILGPTEMTFQRAE</sequence>
<comment type="caution">
    <text evidence="1">The sequence shown here is derived from an EMBL/GenBank/DDBJ whole genome shotgun (WGS) entry which is preliminary data.</text>
</comment>
<evidence type="ECO:0008006" key="3">
    <source>
        <dbReference type="Google" id="ProtNLM"/>
    </source>
</evidence>